<dbReference type="AlphaFoldDB" id="A0A2J7Q3Z8"/>
<dbReference type="CDD" id="cd18296">
    <property type="entry name" value="BTB2_POZ_ABTB1_BPOZ1"/>
    <property type="match status" value="1"/>
</dbReference>
<proteinExistence type="predicted"/>
<evidence type="ECO:0000256" key="2">
    <source>
        <dbReference type="ARBA" id="ARBA00023043"/>
    </source>
</evidence>
<sequence length="327" mass="37130">MCLRQGNICSQVHPSAFKSLMQYIYTARLETHIEGVDDCMRLAVQCRLPLLKKELKNMVKKVNSYECMKPGTSIKTLTLESAELAAKLQQDLGVLCLQGVPQKLRTWLKGVRRPRRPIVPLFLVDICFSVSGYKFYCHKAFFCGRSEYFNALLRDHFSETTADNGKPVVTIRNVPVEAFAAVVYYIYTNVVQVREEHTLDVLCAADMYLLSGLKRGCGTFLGSCLSTENVVSRLKTARLFQLPQLEDQCIRFMCLHIDKLMHDEGLHDLILQDATEVRGRQETDSIPIIDDIRYHITSDVQTVSEMGEASEKLQIIDRLLEDLGLDA</sequence>
<dbReference type="PANTHER" id="PTHR46231:SF1">
    <property type="entry name" value="ANKYRIN REPEAT AND BTB_POZ DOMAIN-CONTAINING PROTEIN 1"/>
    <property type="match status" value="1"/>
</dbReference>
<keyword evidence="1" id="KW-0677">Repeat</keyword>
<evidence type="ECO:0000256" key="1">
    <source>
        <dbReference type="ARBA" id="ARBA00022737"/>
    </source>
</evidence>
<dbReference type="STRING" id="105785.A0A2J7Q3Z8"/>
<evidence type="ECO:0000313" key="5">
    <source>
        <dbReference type="Proteomes" id="UP000235965"/>
    </source>
</evidence>
<dbReference type="InParanoid" id="A0A2J7Q3Z8"/>
<evidence type="ECO:0000259" key="3">
    <source>
        <dbReference type="PROSITE" id="PS50097"/>
    </source>
</evidence>
<dbReference type="GO" id="GO:0005737">
    <property type="term" value="C:cytoplasm"/>
    <property type="evidence" value="ECO:0007669"/>
    <property type="project" value="TreeGrafter"/>
</dbReference>
<dbReference type="InterPro" id="IPR011333">
    <property type="entry name" value="SKP1/BTB/POZ_sf"/>
</dbReference>
<dbReference type="Proteomes" id="UP000235965">
    <property type="component" value="Unassembled WGS sequence"/>
</dbReference>
<gene>
    <name evidence="4" type="ORF">B7P43_G17143</name>
</gene>
<name>A0A2J7Q3Z8_9NEOP</name>
<organism evidence="4 5">
    <name type="scientific">Cryptotermes secundus</name>
    <dbReference type="NCBI Taxonomy" id="105785"/>
    <lineage>
        <taxon>Eukaryota</taxon>
        <taxon>Metazoa</taxon>
        <taxon>Ecdysozoa</taxon>
        <taxon>Arthropoda</taxon>
        <taxon>Hexapoda</taxon>
        <taxon>Insecta</taxon>
        <taxon>Pterygota</taxon>
        <taxon>Neoptera</taxon>
        <taxon>Polyneoptera</taxon>
        <taxon>Dictyoptera</taxon>
        <taxon>Blattodea</taxon>
        <taxon>Blattoidea</taxon>
        <taxon>Termitoidae</taxon>
        <taxon>Kalotermitidae</taxon>
        <taxon>Cryptotermitinae</taxon>
        <taxon>Cryptotermes</taxon>
    </lineage>
</organism>
<dbReference type="PANTHER" id="PTHR46231">
    <property type="entry name" value="ANKYRIN REPEAT AND BTB/POZ DOMAIN-CONTAINING PROTEIN 1"/>
    <property type="match status" value="1"/>
</dbReference>
<dbReference type="GO" id="GO:0000151">
    <property type="term" value="C:ubiquitin ligase complex"/>
    <property type="evidence" value="ECO:0007669"/>
    <property type="project" value="TreeGrafter"/>
</dbReference>
<dbReference type="InterPro" id="IPR044515">
    <property type="entry name" value="ABTB1"/>
</dbReference>
<dbReference type="Pfam" id="PF00651">
    <property type="entry name" value="BTB"/>
    <property type="match status" value="1"/>
</dbReference>
<dbReference type="SMART" id="SM00225">
    <property type="entry name" value="BTB"/>
    <property type="match status" value="1"/>
</dbReference>
<accession>A0A2J7Q3Z8</accession>
<protein>
    <recommendedName>
        <fullName evidence="3">BTB domain-containing protein</fullName>
    </recommendedName>
</protein>
<dbReference type="CDD" id="cd18497">
    <property type="entry name" value="BACK_ABTB1_BPOZ"/>
    <property type="match status" value="1"/>
</dbReference>
<dbReference type="OrthoDB" id="684045at2759"/>
<dbReference type="EMBL" id="NEVH01018420">
    <property type="protein sequence ID" value="PNF23299.1"/>
    <property type="molecule type" value="Genomic_DNA"/>
</dbReference>
<dbReference type="Gene3D" id="3.30.710.10">
    <property type="entry name" value="Potassium Channel Kv1.1, Chain A"/>
    <property type="match status" value="2"/>
</dbReference>
<feature type="domain" description="BTB" evidence="3">
    <location>
        <begin position="124"/>
        <end position="195"/>
    </location>
</feature>
<evidence type="ECO:0000313" key="4">
    <source>
        <dbReference type="EMBL" id="PNF23299.1"/>
    </source>
</evidence>
<keyword evidence="5" id="KW-1185">Reference proteome</keyword>
<reference evidence="4 5" key="1">
    <citation type="submission" date="2017-12" db="EMBL/GenBank/DDBJ databases">
        <title>Hemimetabolous genomes reveal molecular basis of termite eusociality.</title>
        <authorList>
            <person name="Harrison M.C."/>
            <person name="Jongepier E."/>
            <person name="Robertson H.M."/>
            <person name="Arning N."/>
            <person name="Bitard-Feildel T."/>
            <person name="Chao H."/>
            <person name="Childers C.P."/>
            <person name="Dinh H."/>
            <person name="Doddapaneni H."/>
            <person name="Dugan S."/>
            <person name="Gowin J."/>
            <person name="Greiner C."/>
            <person name="Han Y."/>
            <person name="Hu H."/>
            <person name="Hughes D.S.T."/>
            <person name="Huylmans A.-K."/>
            <person name="Kemena C."/>
            <person name="Kremer L.P.M."/>
            <person name="Lee S.L."/>
            <person name="Lopez-Ezquerra A."/>
            <person name="Mallet L."/>
            <person name="Monroy-Kuhn J.M."/>
            <person name="Moser A."/>
            <person name="Murali S.C."/>
            <person name="Muzny D.M."/>
            <person name="Otani S."/>
            <person name="Piulachs M.-D."/>
            <person name="Poelchau M."/>
            <person name="Qu J."/>
            <person name="Schaub F."/>
            <person name="Wada-Katsumata A."/>
            <person name="Worley K.C."/>
            <person name="Xie Q."/>
            <person name="Ylla G."/>
            <person name="Poulsen M."/>
            <person name="Gibbs R.A."/>
            <person name="Schal C."/>
            <person name="Richards S."/>
            <person name="Belles X."/>
            <person name="Korb J."/>
            <person name="Bornberg-Bauer E."/>
        </authorList>
    </citation>
    <scope>NUCLEOTIDE SEQUENCE [LARGE SCALE GENOMIC DNA]</scope>
    <source>
        <tissue evidence="4">Whole body</tissue>
    </source>
</reference>
<keyword evidence="2" id="KW-0040">ANK repeat</keyword>
<comment type="caution">
    <text evidence="4">The sequence shown here is derived from an EMBL/GenBank/DDBJ whole genome shotgun (WGS) entry which is preliminary data.</text>
</comment>
<dbReference type="SUPFAM" id="SSF54695">
    <property type="entry name" value="POZ domain"/>
    <property type="match status" value="1"/>
</dbReference>
<dbReference type="PROSITE" id="PS50097">
    <property type="entry name" value="BTB"/>
    <property type="match status" value="1"/>
</dbReference>
<dbReference type="InterPro" id="IPR000210">
    <property type="entry name" value="BTB/POZ_dom"/>
</dbReference>